<evidence type="ECO:0000313" key="1">
    <source>
        <dbReference type="EMBL" id="KAJ8318799.1"/>
    </source>
</evidence>
<evidence type="ECO:0000313" key="2">
    <source>
        <dbReference type="Proteomes" id="UP001217089"/>
    </source>
</evidence>
<sequence>MELVFVQHHSPTRKTSNVVVQKETSPLVCNCSSSITQSDVKFCNQSQSVPCYITVKNFGCICGAQTIRNQSSKNMCSQFSSTLEITKENQTDQNTSLEPSRSSTLLNRKGISITWIFVLLMIFKIK</sequence>
<dbReference type="Proteomes" id="UP001217089">
    <property type="component" value="Unassembled WGS sequence"/>
</dbReference>
<gene>
    <name evidence="1" type="ORF">KUTeg_003890</name>
</gene>
<organism evidence="1 2">
    <name type="scientific">Tegillarca granosa</name>
    <name type="common">Malaysian cockle</name>
    <name type="synonym">Anadara granosa</name>
    <dbReference type="NCBI Taxonomy" id="220873"/>
    <lineage>
        <taxon>Eukaryota</taxon>
        <taxon>Metazoa</taxon>
        <taxon>Spiralia</taxon>
        <taxon>Lophotrochozoa</taxon>
        <taxon>Mollusca</taxon>
        <taxon>Bivalvia</taxon>
        <taxon>Autobranchia</taxon>
        <taxon>Pteriomorphia</taxon>
        <taxon>Arcoida</taxon>
        <taxon>Arcoidea</taxon>
        <taxon>Arcidae</taxon>
        <taxon>Tegillarca</taxon>
    </lineage>
</organism>
<name>A0ABQ9FNB3_TEGGR</name>
<proteinExistence type="predicted"/>
<accession>A0ABQ9FNB3</accession>
<dbReference type="EMBL" id="JARBDR010000214">
    <property type="protein sequence ID" value="KAJ8318799.1"/>
    <property type="molecule type" value="Genomic_DNA"/>
</dbReference>
<comment type="caution">
    <text evidence="1">The sequence shown here is derived from an EMBL/GenBank/DDBJ whole genome shotgun (WGS) entry which is preliminary data.</text>
</comment>
<keyword evidence="2" id="KW-1185">Reference proteome</keyword>
<reference evidence="1 2" key="1">
    <citation type="submission" date="2022-12" db="EMBL/GenBank/DDBJ databases">
        <title>Chromosome-level genome of Tegillarca granosa.</title>
        <authorList>
            <person name="Kim J."/>
        </authorList>
    </citation>
    <scope>NUCLEOTIDE SEQUENCE [LARGE SCALE GENOMIC DNA]</scope>
    <source>
        <strain evidence="1">Teg-2019</strain>
        <tissue evidence="1">Adductor muscle</tissue>
    </source>
</reference>
<protein>
    <submittedName>
        <fullName evidence="1">Uncharacterized protein</fullName>
    </submittedName>
</protein>